<organism evidence="5 6">
    <name type="scientific">Batrachochytrium salamandrivorans</name>
    <dbReference type="NCBI Taxonomy" id="1357716"/>
    <lineage>
        <taxon>Eukaryota</taxon>
        <taxon>Fungi</taxon>
        <taxon>Fungi incertae sedis</taxon>
        <taxon>Chytridiomycota</taxon>
        <taxon>Chytridiomycota incertae sedis</taxon>
        <taxon>Chytridiomycetes</taxon>
        <taxon>Rhizophydiales</taxon>
        <taxon>Rhizophydiales incertae sedis</taxon>
        <taxon>Batrachochytrium</taxon>
    </lineage>
</organism>
<sequence length="729" mass="81348">MLKDHSHLTFVSLWSSRSFARIKTTETDRGFLCSWMQINLKVLRNSAHILNSSTPHRVATYRYSSYATPHHQPAFYTAANHLALFARMASRSPKRLKCDATAVQAVDITSSDNSAPDISDSQTTAVTSEATAIERQKTYHRVASPMVQAVVQKEDEFGILEYVSRHAKSFTGILKHRFNDFLVNEVDLSGQIVRYKEGSVYKMTKPVPVEPEKQEDKDIAPVTSQIGIEKLTELLSEDIETVEAVKLLLSSCESSSPSITSKPISEKVVRTSIHDAVRTYFGVQLSTMTKDGCIEFQKLKQGSNAKRTPRATPRKDVFQEMGGNYCHFTLYKENIDTMQAIGKISRITRIPSKSFTFGGTKDKRAVTTQRISVLNAKPEVLLGANKMLGTSRIGDLAYLPTRLMLGSLLGNHFSIVLRNIQTESDDFIDQSMESFKKNGFINYYGMQRFGTRSISTHTVGIALLGSKWKEAVDLIMCPKVDDAADAVQARLFWVDKQDPVAAVGLFHPRYMAERSILFSFASSKSNTAYLSAIQASYVWNFMASERIRLYGLHPVVGDLVMPKSSMSTLDTDSSLAIGEGATNDPDVPRNTPDPIYIISKEDAANYTMADVVLPQPGHSIMYPKNIMAEKYVEFMAKDGFDPYSMTRDIRRILKYNDDDIPLVRTDMDLLEQVPEPQSIPDGKFTALAIEFTLGTSQYATMALREVTKSETSAGFHTQLSSGKRTLNLS</sequence>
<dbReference type="InterPro" id="IPR020103">
    <property type="entry name" value="PsdUridine_synth_cat_dom_sf"/>
</dbReference>
<dbReference type="EMBL" id="JAFCIX010000580">
    <property type="protein sequence ID" value="KAH6585503.1"/>
    <property type="molecule type" value="Genomic_DNA"/>
</dbReference>
<dbReference type="InterPro" id="IPR001656">
    <property type="entry name" value="PsdUridine_synth_TruD"/>
</dbReference>
<evidence type="ECO:0000256" key="3">
    <source>
        <dbReference type="ARBA" id="ARBA00023235"/>
    </source>
</evidence>
<dbReference type="InterPro" id="IPR042214">
    <property type="entry name" value="TruD_catalytic"/>
</dbReference>
<evidence type="ECO:0000313" key="5">
    <source>
        <dbReference type="EMBL" id="KAH6585503.1"/>
    </source>
</evidence>
<dbReference type="NCBIfam" id="TIGR00094">
    <property type="entry name" value="tRNA_TruD_broad"/>
    <property type="match status" value="1"/>
</dbReference>
<dbReference type="PROSITE" id="PS50984">
    <property type="entry name" value="TRUD"/>
    <property type="match status" value="1"/>
</dbReference>
<dbReference type="CDD" id="cd02576">
    <property type="entry name" value="PseudoU_synth_ScPUS7"/>
    <property type="match status" value="1"/>
</dbReference>
<dbReference type="PROSITE" id="PS01268">
    <property type="entry name" value="UPF0024"/>
    <property type="match status" value="1"/>
</dbReference>
<reference evidence="5 6" key="1">
    <citation type="submission" date="2021-02" db="EMBL/GenBank/DDBJ databases">
        <title>Variation within the Batrachochytrium salamandrivorans European outbreak.</title>
        <authorList>
            <person name="Kelly M."/>
            <person name="Pasmans F."/>
            <person name="Shea T.P."/>
            <person name="Munoz J.F."/>
            <person name="Carranza S."/>
            <person name="Cuomo C.A."/>
            <person name="Martel A."/>
        </authorList>
    </citation>
    <scope>NUCLEOTIDE SEQUENCE [LARGE SCALE GENOMIC DNA]</scope>
    <source>
        <strain evidence="5 6">AMFP18/2</strain>
    </source>
</reference>
<comment type="caution">
    <text evidence="5">The sequence shown here is derived from an EMBL/GenBank/DDBJ whole genome shotgun (WGS) entry which is preliminary data.</text>
</comment>
<keyword evidence="6" id="KW-1185">Reference proteome</keyword>
<keyword evidence="2" id="KW-0819">tRNA processing</keyword>
<evidence type="ECO:0000256" key="1">
    <source>
        <dbReference type="ARBA" id="ARBA00007953"/>
    </source>
</evidence>
<dbReference type="PANTHER" id="PTHR13326:SF21">
    <property type="entry name" value="PSEUDOURIDYLATE SYNTHASE PUS7L"/>
    <property type="match status" value="1"/>
</dbReference>
<proteinExistence type="inferred from homology"/>
<evidence type="ECO:0000313" key="6">
    <source>
        <dbReference type="Proteomes" id="UP001648503"/>
    </source>
</evidence>
<dbReference type="Pfam" id="PF01142">
    <property type="entry name" value="TruD"/>
    <property type="match status" value="1"/>
</dbReference>
<dbReference type="PIRSF" id="PIRSF037016">
    <property type="entry name" value="Pseudouridin_synth_euk_prd"/>
    <property type="match status" value="1"/>
</dbReference>
<evidence type="ECO:0000259" key="4">
    <source>
        <dbReference type="PROSITE" id="PS50984"/>
    </source>
</evidence>
<dbReference type="InterPro" id="IPR011760">
    <property type="entry name" value="PsdUridine_synth_TruD_insert"/>
</dbReference>
<dbReference type="SUPFAM" id="SSF55120">
    <property type="entry name" value="Pseudouridine synthase"/>
    <property type="match status" value="1"/>
</dbReference>
<name>A0ABQ8ERP1_9FUNG</name>
<evidence type="ECO:0000256" key="2">
    <source>
        <dbReference type="ARBA" id="ARBA00022694"/>
    </source>
</evidence>
<protein>
    <recommendedName>
        <fullName evidence="4">TRUD domain-containing protein</fullName>
    </recommendedName>
</protein>
<comment type="similarity">
    <text evidence="1">Belongs to the pseudouridine synthase TruD family.</text>
</comment>
<dbReference type="InterPro" id="IPR020119">
    <property type="entry name" value="PsdUridine_synth_TruD_CS"/>
</dbReference>
<dbReference type="Gene3D" id="1.10.1510.30">
    <property type="match status" value="1"/>
</dbReference>
<dbReference type="PANTHER" id="PTHR13326">
    <property type="entry name" value="TRNA PSEUDOURIDINE SYNTHASE D"/>
    <property type="match status" value="1"/>
</dbReference>
<accession>A0ABQ8ERP1</accession>
<feature type="domain" description="TRUD" evidence="4">
    <location>
        <begin position="439"/>
        <end position="665"/>
    </location>
</feature>
<gene>
    <name evidence="5" type="ORF">BASA50_001112</name>
</gene>
<dbReference type="Proteomes" id="UP001648503">
    <property type="component" value="Unassembled WGS sequence"/>
</dbReference>
<keyword evidence="3" id="KW-0413">Isomerase</keyword>
<dbReference type="Gene3D" id="3.30.2350.20">
    <property type="entry name" value="TruD, catalytic domain"/>
    <property type="match status" value="1"/>
</dbReference>